<dbReference type="Proteomes" id="UP000729290">
    <property type="component" value="Unassembled WGS sequence"/>
</dbReference>
<organism evidence="4 5">
    <name type="scientific">Anaerotignum lactatifermentans</name>
    <dbReference type="NCBI Taxonomy" id="160404"/>
    <lineage>
        <taxon>Bacteria</taxon>
        <taxon>Bacillati</taxon>
        <taxon>Bacillota</taxon>
        <taxon>Clostridia</taxon>
        <taxon>Lachnospirales</taxon>
        <taxon>Anaerotignaceae</taxon>
        <taxon>Anaerotignum</taxon>
    </lineage>
</organism>
<reference evidence="4 5" key="1">
    <citation type="journal article" date="2021" name="Sci. Rep.">
        <title>The distribution of antibiotic resistance genes in chicken gut microbiota commensals.</title>
        <authorList>
            <person name="Juricova H."/>
            <person name="Matiasovicova J."/>
            <person name="Kubasova T."/>
            <person name="Cejkova D."/>
            <person name="Rychlik I."/>
        </authorList>
    </citation>
    <scope>NUCLEOTIDE SEQUENCE [LARGE SCALE GENOMIC DNA]</scope>
    <source>
        <strain evidence="4 5">An431b</strain>
    </source>
</reference>
<dbReference type="PANTHER" id="PTHR43213:SF5">
    <property type="entry name" value="BIFUNCTIONAL DTTP_UTP PYROPHOSPHATASE_METHYLTRANSFERASE PROTEIN-RELATED"/>
    <property type="match status" value="1"/>
</dbReference>
<dbReference type="EC" id="3.6.1.9" evidence="3"/>
<comment type="catalytic activity">
    <reaction evidence="3">
        <text>UTP + H2O = UMP + diphosphate + H(+)</text>
        <dbReference type="Rhea" id="RHEA:29395"/>
        <dbReference type="ChEBI" id="CHEBI:15377"/>
        <dbReference type="ChEBI" id="CHEBI:15378"/>
        <dbReference type="ChEBI" id="CHEBI:33019"/>
        <dbReference type="ChEBI" id="CHEBI:46398"/>
        <dbReference type="ChEBI" id="CHEBI:57865"/>
        <dbReference type="EC" id="3.6.1.9"/>
    </reaction>
</comment>
<comment type="subcellular location">
    <subcellularLocation>
        <location evidence="3">Cytoplasm</location>
    </subcellularLocation>
</comment>
<evidence type="ECO:0000313" key="4">
    <source>
        <dbReference type="EMBL" id="MBM6877362.1"/>
    </source>
</evidence>
<feature type="active site" description="Proton acceptor" evidence="3">
    <location>
        <position position="73"/>
    </location>
</feature>
<keyword evidence="3" id="KW-0546">Nucleotide metabolism</keyword>
<dbReference type="PIRSF" id="PIRSF006305">
    <property type="entry name" value="Maf"/>
    <property type="match status" value="1"/>
</dbReference>
<dbReference type="Pfam" id="PF02545">
    <property type="entry name" value="Maf"/>
    <property type="match status" value="1"/>
</dbReference>
<keyword evidence="3" id="KW-0963">Cytoplasm</keyword>
<dbReference type="CDD" id="cd00555">
    <property type="entry name" value="Maf"/>
    <property type="match status" value="1"/>
</dbReference>
<dbReference type="Gene3D" id="3.90.950.10">
    <property type="match status" value="1"/>
</dbReference>
<sequence length="208" mass="22100">MQLILASASPRRRELLSMLEVPFSLRESMVDERALEAGLAGAAPAEKAMKTAEAKALSAAEGLAGPAVIIGADTIVAYDGELLHKPADKDAAFATLSRLSGHTHMVYTGVCLAEVLPGKAPIPHSFVAGTRVTFRSLTEKEILAYIATGEPFDKAGAYGIQGKGALLVSRIEGDFFNVVGLPLTELHLRLRALGLDIPSFWESTEKKS</sequence>
<evidence type="ECO:0000313" key="5">
    <source>
        <dbReference type="Proteomes" id="UP000729290"/>
    </source>
</evidence>
<keyword evidence="5" id="KW-1185">Reference proteome</keyword>
<dbReference type="PANTHER" id="PTHR43213">
    <property type="entry name" value="BIFUNCTIONAL DTTP/UTP PYROPHOSPHATASE/METHYLTRANSFERASE PROTEIN-RELATED"/>
    <property type="match status" value="1"/>
</dbReference>
<evidence type="ECO:0000256" key="3">
    <source>
        <dbReference type="HAMAP-Rule" id="MF_00528"/>
    </source>
</evidence>
<feature type="site" description="Important for substrate specificity" evidence="3">
    <location>
        <position position="74"/>
    </location>
</feature>
<name>A0ABS2G9S4_9FIRM</name>
<dbReference type="RefSeq" id="WP_205133369.1">
    <property type="nucleotide sequence ID" value="NZ_JACSNT010000005.1"/>
</dbReference>
<comment type="similarity">
    <text evidence="3">Belongs to the Maf family. YhdE subfamily.</text>
</comment>
<dbReference type="InterPro" id="IPR029001">
    <property type="entry name" value="ITPase-like_fam"/>
</dbReference>
<dbReference type="HAMAP" id="MF_00528">
    <property type="entry name" value="Maf"/>
    <property type="match status" value="1"/>
</dbReference>
<proteinExistence type="inferred from homology"/>
<gene>
    <name evidence="4" type="primary">maf</name>
    <name evidence="4" type="ORF">H9X83_04195</name>
</gene>
<feature type="site" description="Important for substrate specificity" evidence="3">
    <location>
        <position position="161"/>
    </location>
</feature>
<dbReference type="SUPFAM" id="SSF52972">
    <property type="entry name" value="ITPase-like"/>
    <property type="match status" value="1"/>
</dbReference>
<comment type="function">
    <text evidence="3">Nucleoside triphosphate pyrophosphatase that hydrolyzes dTTP and UTP. May have a dual role in cell division arrest and in preventing the incorporation of modified nucleotides into cellular nucleic acids.</text>
</comment>
<protein>
    <recommendedName>
        <fullName evidence="3">dTTP/UTP pyrophosphatase</fullName>
        <shortName evidence="3">dTTPase/UTPase</shortName>
        <ecNumber evidence="3">3.6.1.9</ecNumber>
    </recommendedName>
    <alternativeName>
        <fullName evidence="3">Nucleoside triphosphate pyrophosphatase</fullName>
    </alternativeName>
    <alternativeName>
        <fullName evidence="3">Nucleotide pyrophosphatase</fullName>
        <shortName evidence="3">Nucleotide PPase</shortName>
    </alternativeName>
</protein>
<comment type="catalytic activity">
    <reaction evidence="3">
        <text>dTTP + H2O = dTMP + diphosphate + H(+)</text>
        <dbReference type="Rhea" id="RHEA:28534"/>
        <dbReference type="ChEBI" id="CHEBI:15377"/>
        <dbReference type="ChEBI" id="CHEBI:15378"/>
        <dbReference type="ChEBI" id="CHEBI:33019"/>
        <dbReference type="ChEBI" id="CHEBI:37568"/>
        <dbReference type="ChEBI" id="CHEBI:63528"/>
        <dbReference type="EC" id="3.6.1.9"/>
    </reaction>
</comment>
<dbReference type="InterPro" id="IPR003697">
    <property type="entry name" value="Maf-like"/>
</dbReference>
<keyword evidence="2 3" id="KW-0378">Hydrolase</keyword>
<feature type="site" description="Important for substrate specificity" evidence="3">
    <location>
        <position position="11"/>
    </location>
</feature>
<evidence type="ECO:0000256" key="1">
    <source>
        <dbReference type="ARBA" id="ARBA00001968"/>
    </source>
</evidence>
<comment type="cofactor">
    <cofactor evidence="1 3">
        <name>a divalent metal cation</name>
        <dbReference type="ChEBI" id="CHEBI:60240"/>
    </cofactor>
</comment>
<accession>A0ABS2G9S4</accession>
<comment type="caution">
    <text evidence="3">Lacks conserved residue(s) required for the propagation of feature annotation.</text>
</comment>
<dbReference type="NCBIfam" id="TIGR00172">
    <property type="entry name" value="maf"/>
    <property type="match status" value="1"/>
</dbReference>
<evidence type="ECO:0000256" key="2">
    <source>
        <dbReference type="ARBA" id="ARBA00022801"/>
    </source>
</evidence>
<dbReference type="EMBL" id="JACSNV010000004">
    <property type="protein sequence ID" value="MBM6877362.1"/>
    <property type="molecule type" value="Genomic_DNA"/>
</dbReference>
<comment type="caution">
    <text evidence="4">The sequence shown here is derived from an EMBL/GenBank/DDBJ whole genome shotgun (WGS) entry which is preliminary data.</text>
</comment>